<evidence type="ECO:0000313" key="3">
    <source>
        <dbReference type="Proteomes" id="UP000464658"/>
    </source>
</evidence>
<dbReference type="Proteomes" id="UP000464658">
    <property type="component" value="Chromosome"/>
</dbReference>
<proteinExistence type="predicted"/>
<accession>A0A5S9M7X6</accession>
<dbReference type="EMBL" id="AP021906">
    <property type="protein sequence ID" value="BBP88264.1"/>
    <property type="molecule type" value="Genomic_DNA"/>
</dbReference>
<dbReference type="AlphaFoldDB" id="A0A5S9M7X6"/>
<dbReference type="SUPFAM" id="SSF54373">
    <property type="entry name" value="FAD-linked reductases, C-terminal domain"/>
    <property type="match status" value="1"/>
</dbReference>
<protein>
    <recommendedName>
        <fullName evidence="1">Amine oxidase domain-containing protein</fullName>
    </recommendedName>
</protein>
<reference evidence="2 3" key="1">
    <citation type="submission" date="2019-12" db="EMBL/GenBank/DDBJ databases">
        <title>Full genome sequence of a Bacillus safensis strain isolated from commercially available natto in Indonesia.</title>
        <authorList>
            <person name="Yoshida M."/>
            <person name="Uomi M."/>
            <person name="Waturangi D."/>
            <person name="Ekaputri J.J."/>
            <person name="Setiamarga D.H.E."/>
        </authorList>
    </citation>
    <scope>NUCLEOTIDE SEQUENCE [LARGE SCALE GENOMIC DNA]</scope>
    <source>
        <strain evidence="2 3">IDN1</strain>
    </source>
</reference>
<dbReference type="GO" id="GO:0016491">
    <property type="term" value="F:oxidoreductase activity"/>
    <property type="evidence" value="ECO:0007669"/>
    <property type="project" value="InterPro"/>
</dbReference>
<name>A0A5S9M7X6_BACIA</name>
<evidence type="ECO:0000313" key="2">
    <source>
        <dbReference type="EMBL" id="BBP88264.1"/>
    </source>
</evidence>
<sequence>MISLLQPVRGRTNKKWPHTAPKGKTLLRAYVGKAGDESIVEQSDHQIVSIVLEDLKKSWILKQIQN</sequence>
<gene>
    <name evidence="2" type="ORF">BsIDN1_18820</name>
</gene>
<dbReference type="Pfam" id="PF01593">
    <property type="entry name" value="Amino_oxidase"/>
    <property type="match status" value="1"/>
</dbReference>
<feature type="domain" description="Amine oxidase" evidence="1">
    <location>
        <begin position="15"/>
        <end position="57"/>
    </location>
</feature>
<organism evidence="2 3">
    <name type="scientific">Bacillus safensis</name>
    <dbReference type="NCBI Taxonomy" id="561879"/>
    <lineage>
        <taxon>Bacteria</taxon>
        <taxon>Bacillati</taxon>
        <taxon>Bacillota</taxon>
        <taxon>Bacilli</taxon>
        <taxon>Bacillales</taxon>
        <taxon>Bacillaceae</taxon>
        <taxon>Bacillus</taxon>
    </lineage>
</organism>
<evidence type="ECO:0000259" key="1">
    <source>
        <dbReference type="Pfam" id="PF01593"/>
    </source>
</evidence>
<dbReference type="InterPro" id="IPR002937">
    <property type="entry name" value="Amino_oxidase"/>
</dbReference>
<dbReference type="Gene3D" id="3.90.660.20">
    <property type="entry name" value="Protoporphyrinogen oxidase, mitochondrial, domain 2"/>
    <property type="match status" value="1"/>
</dbReference>